<comment type="caution">
    <text evidence="7">The sequence shown here is derived from an EMBL/GenBank/DDBJ whole genome shotgun (WGS) entry which is preliminary data.</text>
</comment>
<dbReference type="InterPro" id="IPR004437">
    <property type="entry name" value="ParB/RepB/Spo0J"/>
</dbReference>
<dbReference type="PANTHER" id="PTHR33375">
    <property type="entry name" value="CHROMOSOME-PARTITIONING PROTEIN PARB-RELATED"/>
    <property type="match status" value="1"/>
</dbReference>
<dbReference type="Gene3D" id="3.90.1530.30">
    <property type="match status" value="1"/>
</dbReference>
<dbReference type="CDD" id="cd16393">
    <property type="entry name" value="SPO0J_N"/>
    <property type="match status" value="1"/>
</dbReference>
<dbReference type="PANTHER" id="PTHR33375:SF1">
    <property type="entry name" value="CHROMOSOME-PARTITIONING PROTEIN PARB-RELATED"/>
    <property type="match status" value="1"/>
</dbReference>
<evidence type="ECO:0000256" key="5">
    <source>
        <dbReference type="SAM" id="MobiDB-lite"/>
    </source>
</evidence>
<dbReference type="SUPFAM" id="SSF110849">
    <property type="entry name" value="ParB/Sulfiredoxin"/>
    <property type="match status" value="1"/>
</dbReference>
<feature type="domain" description="ParB-like N-terminal" evidence="6">
    <location>
        <begin position="269"/>
        <end position="364"/>
    </location>
</feature>
<feature type="coiled-coil region" evidence="4">
    <location>
        <begin position="375"/>
        <end position="402"/>
    </location>
</feature>
<evidence type="ECO:0000256" key="1">
    <source>
        <dbReference type="ARBA" id="ARBA00006295"/>
    </source>
</evidence>
<keyword evidence="2" id="KW-0159">Chromosome partition</keyword>
<dbReference type="RefSeq" id="WP_070658892.1">
    <property type="nucleotide sequence ID" value="NZ_MSKM01000026.1"/>
</dbReference>
<accession>A0A1Q8VXC6</accession>
<dbReference type="AlphaFoldDB" id="A0A1Q8VXC6"/>
<dbReference type="Pfam" id="PF17762">
    <property type="entry name" value="HTH_ParB"/>
    <property type="match status" value="1"/>
</dbReference>
<dbReference type="InterPro" id="IPR050336">
    <property type="entry name" value="Chromosome_partition/occlusion"/>
</dbReference>
<organism evidence="7 8">
    <name type="scientific">Actinomyces oris</name>
    <dbReference type="NCBI Taxonomy" id="544580"/>
    <lineage>
        <taxon>Bacteria</taxon>
        <taxon>Bacillati</taxon>
        <taxon>Actinomycetota</taxon>
        <taxon>Actinomycetes</taxon>
        <taxon>Actinomycetales</taxon>
        <taxon>Actinomycetaceae</taxon>
        <taxon>Actinomyces</taxon>
    </lineage>
</organism>
<evidence type="ECO:0000313" key="8">
    <source>
        <dbReference type="Proteomes" id="UP000185772"/>
    </source>
</evidence>
<dbReference type="Pfam" id="PF02195">
    <property type="entry name" value="ParB_N"/>
    <property type="match status" value="1"/>
</dbReference>
<comment type="similarity">
    <text evidence="1">Belongs to the ParB family.</text>
</comment>
<dbReference type="InterPro" id="IPR003115">
    <property type="entry name" value="ParB_N"/>
</dbReference>
<proteinExistence type="inferred from homology"/>
<dbReference type="Proteomes" id="UP000185772">
    <property type="component" value="Unassembled WGS sequence"/>
</dbReference>
<keyword evidence="4" id="KW-0175">Coiled coil</keyword>
<protein>
    <submittedName>
        <fullName evidence="7">Chromosome partitioning protein ParB</fullName>
    </submittedName>
</protein>
<feature type="compositionally biased region" description="Low complexity" evidence="5">
    <location>
        <begin position="130"/>
        <end position="168"/>
    </location>
</feature>
<feature type="region of interest" description="Disordered" evidence="5">
    <location>
        <begin position="1"/>
        <end position="259"/>
    </location>
</feature>
<feature type="compositionally biased region" description="Basic and acidic residues" evidence="5">
    <location>
        <begin position="216"/>
        <end position="227"/>
    </location>
</feature>
<dbReference type="InterPro" id="IPR041468">
    <property type="entry name" value="HTH_ParB/Spo0J"/>
</dbReference>
<evidence type="ECO:0000256" key="3">
    <source>
        <dbReference type="ARBA" id="ARBA00023125"/>
    </source>
</evidence>
<dbReference type="GO" id="GO:0003677">
    <property type="term" value="F:DNA binding"/>
    <property type="evidence" value="ECO:0007669"/>
    <property type="project" value="UniProtKB-KW"/>
</dbReference>
<dbReference type="InterPro" id="IPR036086">
    <property type="entry name" value="ParB/Sulfiredoxin_sf"/>
</dbReference>
<evidence type="ECO:0000256" key="2">
    <source>
        <dbReference type="ARBA" id="ARBA00022829"/>
    </source>
</evidence>
<dbReference type="NCBIfam" id="TIGR00180">
    <property type="entry name" value="parB_part"/>
    <property type="match status" value="1"/>
</dbReference>
<reference evidence="7 8" key="1">
    <citation type="submission" date="2016-12" db="EMBL/GenBank/DDBJ databases">
        <title>Genomic comparison of strains in the 'Actinomyces naeslundii' group.</title>
        <authorList>
            <person name="Mughal S.R."/>
            <person name="Do T."/>
            <person name="Gilbert S.C."/>
            <person name="Witherden E.A."/>
            <person name="Didelot X."/>
            <person name="Beighton D."/>
        </authorList>
    </citation>
    <scope>NUCLEOTIDE SEQUENCE [LARGE SCALE GENOMIC DNA]</scope>
    <source>
        <strain evidence="7 8">MMRCO6-1</strain>
    </source>
</reference>
<gene>
    <name evidence="7" type="ORF">BKH27_07865</name>
</gene>
<sequence>MAQKRRGLGRGLQALIPEAQKEKVPAASRPSDVFFPDSRKDESRDDDAASHAKHVAEEPESASEARSTRDLTATLLAPSQRKRGSKSRSIRSTTASKTAAQGKRTKSVSRETTPDSTTAAGVTEKKSTKKSSTAASTKRTSSAAPKRASSAAPKRATAKATKTVSAAVEKSSHEASPVEDVQDETASTSVPQPEESTPVVPDVSRETEEEQAVAADHGDSGSEKEQTEENLSAASSDARTEAPNVTDAEEKTADTDAADLVPVPGARFAEIPVELIHPNPRQPRQVFDEDDIAELAASIAEVGLLQPIVVRQVPTAPGEEPRYELIMGERRLRASKEAGMETIPAVVRDTEDVDLLRDALLENLHRVQLNPLEEAAAYQQLLEDFQCTHAELSERIARSRSQISNTLRLMKLPPLVQRRLAANVISAGHARALLGLPNAAEMERLAQRVVAEGLSVRATEELVALHEEPEPGSDQPKVLRARSTPLPALSTRLSDAFDTCVKVTRGAKKGRITIEFAGDEDLARLVDALAPGTSLDEE</sequence>
<feature type="compositionally biased region" description="Basic and acidic residues" evidence="5">
    <location>
        <begin position="37"/>
        <end position="57"/>
    </location>
</feature>
<dbReference type="GO" id="GO:0005694">
    <property type="term" value="C:chromosome"/>
    <property type="evidence" value="ECO:0007669"/>
    <property type="project" value="TreeGrafter"/>
</dbReference>
<dbReference type="Gene3D" id="1.10.10.2830">
    <property type="match status" value="1"/>
</dbReference>
<dbReference type="SUPFAM" id="SSF109709">
    <property type="entry name" value="KorB DNA-binding domain-like"/>
    <property type="match status" value="1"/>
</dbReference>
<dbReference type="FunFam" id="1.10.10.2830:FF:000001">
    <property type="entry name" value="Chromosome partitioning protein ParB"/>
    <property type="match status" value="1"/>
</dbReference>
<dbReference type="SMART" id="SM00470">
    <property type="entry name" value="ParB"/>
    <property type="match status" value="1"/>
</dbReference>
<feature type="compositionally biased region" description="Basic residues" evidence="5">
    <location>
        <begin position="80"/>
        <end position="89"/>
    </location>
</feature>
<evidence type="ECO:0000259" key="6">
    <source>
        <dbReference type="SMART" id="SM00470"/>
    </source>
</evidence>
<dbReference type="FunFam" id="3.90.1530.30:FF:000001">
    <property type="entry name" value="Chromosome partitioning protein ParB"/>
    <property type="match status" value="1"/>
</dbReference>
<keyword evidence="3" id="KW-0238">DNA-binding</keyword>
<name>A0A1Q8VXC6_9ACTO</name>
<feature type="compositionally biased region" description="Polar residues" evidence="5">
    <location>
        <begin position="184"/>
        <end position="195"/>
    </location>
</feature>
<evidence type="ECO:0000256" key="4">
    <source>
        <dbReference type="SAM" id="Coils"/>
    </source>
</evidence>
<dbReference type="GO" id="GO:0007059">
    <property type="term" value="P:chromosome segregation"/>
    <property type="evidence" value="ECO:0007669"/>
    <property type="project" value="UniProtKB-KW"/>
</dbReference>
<evidence type="ECO:0000313" key="7">
    <source>
        <dbReference type="EMBL" id="OLO52940.1"/>
    </source>
</evidence>
<dbReference type="GO" id="GO:0045881">
    <property type="term" value="P:positive regulation of sporulation resulting in formation of a cellular spore"/>
    <property type="evidence" value="ECO:0007669"/>
    <property type="project" value="TreeGrafter"/>
</dbReference>
<dbReference type="EMBL" id="MSKM01000026">
    <property type="protein sequence ID" value="OLO52940.1"/>
    <property type="molecule type" value="Genomic_DNA"/>
</dbReference>